<evidence type="ECO:0000256" key="4">
    <source>
        <dbReference type="ARBA" id="ARBA00023002"/>
    </source>
</evidence>
<evidence type="ECO:0000256" key="2">
    <source>
        <dbReference type="ARBA" id="ARBA00022630"/>
    </source>
</evidence>
<dbReference type="GO" id="GO:0004497">
    <property type="term" value="F:monooxygenase activity"/>
    <property type="evidence" value="ECO:0007669"/>
    <property type="project" value="UniProtKB-KW"/>
</dbReference>
<dbReference type="PANTHER" id="PTHR13789:SF318">
    <property type="entry name" value="GERANYLGERANYL DIPHOSPHATE REDUCTASE"/>
    <property type="match status" value="1"/>
</dbReference>
<evidence type="ECO:0000256" key="5">
    <source>
        <dbReference type="ARBA" id="ARBA00023033"/>
    </source>
</evidence>
<dbReference type="SUPFAM" id="SSF54373">
    <property type="entry name" value="FAD-linked reductases, C-terminal domain"/>
    <property type="match status" value="1"/>
</dbReference>
<dbReference type="GO" id="GO:0071949">
    <property type="term" value="F:FAD binding"/>
    <property type="evidence" value="ECO:0007669"/>
    <property type="project" value="InterPro"/>
</dbReference>
<accession>A0A2U0SH67</accession>
<evidence type="ECO:0000256" key="1">
    <source>
        <dbReference type="ARBA" id="ARBA00001974"/>
    </source>
</evidence>
<dbReference type="RefSeq" id="WP_116470106.1">
    <property type="nucleotide sequence ID" value="NZ_QENQ01000001.1"/>
</dbReference>
<dbReference type="InterPro" id="IPR050493">
    <property type="entry name" value="FAD-dep_Monooxygenase_BioMet"/>
</dbReference>
<evidence type="ECO:0000259" key="6">
    <source>
        <dbReference type="Pfam" id="PF01494"/>
    </source>
</evidence>
<dbReference type="OrthoDB" id="4230779at2"/>
<dbReference type="InterPro" id="IPR036188">
    <property type="entry name" value="FAD/NAD-bd_sf"/>
</dbReference>
<keyword evidence="4" id="KW-0560">Oxidoreductase</keyword>
<organism evidence="7 8">
    <name type="scientific">Sphingomonas pokkalii</name>
    <dbReference type="NCBI Taxonomy" id="2175090"/>
    <lineage>
        <taxon>Bacteria</taxon>
        <taxon>Pseudomonadati</taxon>
        <taxon>Pseudomonadota</taxon>
        <taxon>Alphaproteobacteria</taxon>
        <taxon>Sphingomonadales</taxon>
        <taxon>Sphingomonadaceae</taxon>
        <taxon>Sphingomonas</taxon>
    </lineage>
</organism>
<evidence type="ECO:0000256" key="3">
    <source>
        <dbReference type="ARBA" id="ARBA00022827"/>
    </source>
</evidence>
<keyword evidence="3" id="KW-0274">FAD</keyword>
<gene>
    <name evidence="7" type="ORF">DD559_16265</name>
</gene>
<dbReference type="PANTHER" id="PTHR13789">
    <property type="entry name" value="MONOOXYGENASE"/>
    <property type="match status" value="1"/>
</dbReference>
<dbReference type="Pfam" id="PF01494">
    <property type="entry name" value="FAD_binding_3"/>
    <property type="match status" value="1"/>
</dbReference>
<comment type="cofactor">
    <cofactor evidence="1">
        <name>FAD</name>
        <dbReference type="ChEBI" id="CHEBI:57692"/>
    </cofactor>
</comment>
<evidence type="ECO:0000313" key="8">
    <source>
        <dbReference type="Proteomes" id="UP000245890"/>
    </source>
</evidence>
<feature type="domain" description="FAD-binding" evidence="6">
    <location>
        <begin position="7"/>
        <end position="339"/>
    </location>
</feature>
<protein>
    <submittedName>
        <fullName evidence="7">Salicylate 1-monooxygenase</fullName>
    </submittedName>
</protein>
<comment type="caution">
    <text evidence="7">The sequence shown here is derived from an EMBL/GenBank/DDBJ whole genome shotgun (WGS) entry which is preliminary data.</text>
</comment>
<dbReference type="AlphaFoldDB" id="A0A2U0SH67"/>
<proteinExistence type="predicted"/>
<evidence type="ECO:0000313" key="7">
    <source>
        <dbReference type="EMBL" id="PVX30699.1"/>
    </source>
</evidence>
<dbReference type="Proteomes" id="UP000245890">
    <property type="component" value="Unassembled WGS sequence"/>
</dbReference>
<keyword evidence="8" id="KW-1185">Reference proteome</keyword>
<dbReference type="InterPro" id="IPR002938">
    <property type="entry name" value="FAD-bd"/>
</dbReference>
<reference evidence="7 8" key="1">
    <citation type="submission" date="2018-05" db="EMBL/GenBank/DDBJ databases">
        <title>Description of Sphingomonas pokkalii sp nov, isolated from the rhizosphere of saline tolerant pokkali rice and its draft genome analysis.</title>
        <authorList>
            <person name="Menon R."/>
            <person name="Kumari S."/>
            <person name="Rameshkumar N."/>
        </authorList>
    </citation>
    <scope>NUCLEOTIDE SEQUENCE [LARGE SCALE GENOMIC DNA]</scope>
    <source>
        <strain evidence="7 8">L3B27</strain>
    </source>
</reference>
<dbReference type="EMBL" id="QENQ01000001">
    <property type="protein sequence ID" value="PVX30699.1"/>
    <property type="molecule type" value="Genomic_DNA"/>
</dbReference>
<keyword evidence="2" id="KW-0285">Flavoprotein</keyword>
<dbReference type="SUPFAM" id="SSF51905">
    <property type="entry name" value="FAD/NAD(P)-binding domain"/>
    <property type="match status" value="1"/>
</dbReference>
<dbReference type="PRINTS" id="PR00420">
    <property type="entry name" value="RNGMNOXGNASE"/>
</dbReference>
<dbReference type="Gene3D" id="3.50.50.60">
    <property type="entry name" value="FAD/NAD(P)-binding domain"/>
    <property type="match status" value="1"/>
</dbReference>
<sequence>MSKAKRIVIVGGGIGGLTAATAIAQAGMQTVLLESAPVFGEIGAGVTLSPNAIKGLDHIGICEAVAAAGIEPSRQRIQHWQDDRILVPMERASQRAKYGAPYVTVHRADLHKLLLQAAERAGVELRTNAGVVDTAGSAAILASGERVEGDALIGADGVKSVVRRRFESGPAIFTGHVAWRAMAPVDDSIRALTDYPGIHIGPGRMITRYGVRGNAWLNMVFFARQAGWTDEGWTIPAEPAELAATYAGWGDEVQALIAAASRQPLFKWAINARSPLPDWVVDERVALLGDAAHAMTPFLGHGAACAIEDAVVLARALAAAADVPEGLRRYVDARHERATFIQAESNANADRMQGQDSDLFGLGQMRDEESLGLFTYDCRTVPV</sequence>
<name>A0A2U0SH67_9SPHN</name>
<keyword evidence="5 7" id="KW-0503">Monooxygenase</keyword>